<evidence type="ECO:0000256" key="1">
    <source>
        <dbReference type="SAM" id="Coils"/>
    </source>
</evidence>
<name>A0A4P6XPT8_9ASCO</name>
<protein>
    <submittedName>
        <fullName evidence="2">Uncharacterized protein</fullName>
    </submittedName>
</protein>
<keyword evidence="1" id="KW-0175">Coiled coil</keyword>
<organism evidence="2 3">
    <name type="scientific">Metschnikowia aff. pulcherrima</name>
    <dbReference type="NCBI Taxonomy" id="2163413"/>
    <lineage>
        <taxon>Eukaryota</taxon>
        <taxon>Fungi</taxon>
        <taxon>Dikarya</taxon>
        <taxon>Ascomycota</taxon>
        <taxon>Saccharomycotina</taxon>
        <taxon>Pichiomycetes</taxon>
        <taxon>Metschnikowiaceae</taxon>
        <taxon>Metschnikowia</taxon>
    </lineage>
</organism>
<proteinExistence type="predicted"/>
<dbReference type="EMBL" id="CP034457">
    <property type="protein sequence ID" value="QBM87734.1"/>
    <property type="molecule type" value="Genomic_DNA"/>
</dbReference>
<evidence type="ECO:0000313" key="2">
    <source>
        <dbReference type="EMBL" id="QBM87734.1"/>
    </source>
</evidence>
<keyword evidence="3" id="KW-1185">Reference proteome</keyword>
<feature type="coiled-coil region" evidence="1">
    <location>
        <begin position="48"/>
        <end position="82"/>
    </location>
</feature>
<dbReference type="Proteomes" id="UP000292447">
    <property type="component" value="Chromosome II"/>
</dbReference>
<dbReference type="AlphaFoldDB" id="A0A4P6XPT8"/>
<gene>
    <name evidence="2" type="ORF">METSCH_B09430</name>
</gene>
<evidence type="ECO:0000313" key="3">
    <source>
        <dbReference type="Proteomes" id="UP000292447"/>
    </source>
</evidence>
<reference evidence="3" key="1">
    <citation type="submission" date="2019-03" db="EMBL/GenBank/DDBJ databases">
        <title>Snf2 controls pulcherriminic acid biosynthesis and connects pigmentation and antifungal activity of the yeast Metschnikowia pulcherrima.</title>
        <authorList>
            <person name="Gore-Lloyd D."/>
            <person name="Sumann I."/>
            <person name="Brachmann A.O."/>
            <person name="Schneeberger K."/>
            <person name="Ortiz-Merino R.A."/>
            <person name="Moreno-Beltran M."/>
            <person name="Schlaefli M."/>
            <person name="Kirner P."/>
            <person name="Santos Kron A."/>
            <person name="Wolfe K.H."/>
            <person name="Piel J."/>
            <person name="Ahrens C.H."/>
            <person name="Henk D."/>
            <person name="Freimoser F.M."/>
        </authorList>
    </citation>
    <scope>NUCLEOTIDE SEQUENCE [LARGE SCALE GENOMIC DNA]</scope>
    <source>
        <strain evidence="3">APC 1.2</strain>
    </source>
</reference>
<sequence length="156" mass="17709">MIRNFAARRLYSTVYSTVKVQKGTSVRDLFYTPVFKSLFLTLVLGSAVVEATKNRKELDALRAAYEAKFGVLENAIERIRRREPVDMAAELRLANSLTRNKYNNVTDVHLDDQFEAFLKLAENDDMIPMEPLQDHVRDAGETVPGQQPSVKSADFL</sequence>
<accession>A0A4P6XPT8</accession>